<feature type="region of interest" description="Disordered" evidence="2">
    <location>
        <begin position="706"/>
        <end position="728"/>
    </location>
</feature>
<feature type="transmembrane region" description="Helical" evidence="3">
    <location>
        <begin position="469"/>
        <end position="491"/>
    </location>
</feature>
<keyword evidence="3" id="KW-0812">Transmembrane</keyword>
<organism evidence="4 5">
    <name type="scientific">Fibrella aquatilis</name>
    <dbReference type="NCBI Taxonomy" id="2817059"/>
    <lineage>
        <taxon>Bacteria</taxon>
        <taxon>Pseudomonadati</taxon>
        <taxon>Bacteroidota</taxon>
        <taxon>Cytophagia</taxon>
        <taxon>Cytophagales</taxon>
        <taxon>Spirosomataceae</taxon>
        <taxon>Fibrella</taxon>
    </lineage>
</organism>
<dbReference type="EMBL" id="JAFMYU010000013">
    <property type="protein sequence ID" value="MBO0932634.1"/>
    <property type="molecule type" value="Genomic_DNA"/>
</dbReference>
<dbReference type="AlphaFoldDB" id="A0A939JZ00"/>
<evidence type="ECO:0000313" key="5">
    <source>
        <dbReference type="Proteomes" id="UP000664795"/>
    </source>
</evidence>
<evidence type="ECO:0000256" key="2">
    <source>
        <dbReference type="SAM" id="MobiDB-lite"/>
    </source>
</evidence>
<dbReference type="RefSeq" id="WP_207336596.1">
    <property type="nucleotide sequence ID" value="NZ_JAFMYU010000013.1"/>
</dbReference>
<protein>
    <submittedName>
        <fullName evidence="4">Lipopolysaccharide biosynthesis protein</fullName>
    </submittedName>
</protein>
<keyword evidence="1" id="KW-0175">Coiled coil</keyword>
<dbReference type="Proteomes" id="UP000664795">
    <property type="component" value="Unassembled WGS sequence"/>
</dbReference>
<gene>
    <name evidence="4" type="ORF">J2I48_16615</name>
</gene>
<dbReference type="GO" id="GO:0005886">
    <property type="term" value="C:plasma membrane"/>
    <property type="evidence" value="ECO:0007669"/>
    <property type="project" value="TreeGrafter"/>
</dbReference>
<evidence type="ECO:0000256" key="1">
    <source>
        <dbReference type="SAM" id="Coils"/>
    </source>
</evidence>
<accession>A0A939JZ00</accession>
<dbReference type="PANTHER" id="PTHR32309:SF13">
    <property type="entry name" value="FERRIC ENTEROBACTIN TRANSPORT PROTEIN FEPE"/>
    <property type="match status" value="1"/>
</dbReference>
<feature type="transmembrane region" description="Helical" evidence="3">
    <location>
        <begin position="14"/>
        <end position="32"/>
    </location>
</feature>
<sequence length="728" mass="81880">MSISVFLRLLRQHVLWFVLIPCLTAATAFYVTRNELKIYKSQTSLYTGLASGYTLMTDRMGAVMDRSVSAFDNLLSTLGSKETLLQVGVNLLADHLQLTQPDSMVLGWNGFYDLQKAVPASFRAELPINGDTMTLRRALDSLVHSPTPNPIKSLVLQENSYYSFRLLSEKVKGSARKNTNDVLLMEYEANDPAVAQQTLKYAIDVLNKRNSYFKTAETNSVVGYYEERLKKAKEALDKAEGNLRAFNTTHNVLDYDEEARNMASAREALTNEYNQELMRKNAAKASLDALNKRMGQQSSIRSANTDLNEKQRKLAEAENQLSNARAYGQPRAVLNRLQAAVATAQENLKASAEEYDAATNTSDALPQQTLAADRLAKSLEYEEASSKLELYQRRMGEYKTKTSEYEPLGSQLRQLNRDLSVAEKEYFALLQQVDQSRTRKKDVDVGGKLEVLDAPDFPLDPQPSKRKQLVIVGIGVGIFLALLLMALRFWLDKRIQSPEQAETLVGRPLTAFFPLVKNPLSSSKANRAATSMFEQLFNTLNIEIAQVKDKPYPPVITLFSMQSKQGKTWVAHGLARLYGAAEHRVAYCYPRKTGNEVREDQGNLSYLPYTVQPDFMNVTSIEYLLDHNAGYDTSHFDRILLELPALANNQMPVYLLKDCAVSILVIDANSSWARAEKQLLSLYERLTKQPILTVLNRVGTNHIDNNGSSSILEQDGIRPRLQPQRTNR</sequence>
<keyword evidence="3" id="KW-1133">Transmembrane helix</keyword>
<dbReference type="Gene3D" id="3.40.50.300">
    <property type="entry name" value="P-loop containing nucleotide triphosphate hydrolases"/>
    <property type="match status" value="1"/>
</dbReference>
<name>A0A939JZ00_9BACT</name>
<comment type="caution">
    <text evidence="4">The sequence shown here is derived from an EMBL/GenBank/DDBJ whole genome shotgun (WGS) entry which is preliminary data.</text>
</comment>
<dbReference type="GO" id="GO:0004713">
    <property type="term" value="F:protein tyrosine kinase activity"/>
    <property type="evidence" value="ECO:0007669"/>
    <property type="project" value="TreeGrafter"/>
</dbReference>
<feature type="coiled-coil region" evidence="1">
    <location>
        <begin position="300"/>
        <end position="432"/>
    </location>
</feature>
<proteinExistence type="predicted"/>
<evidence type="ECO:0000313" key="4">
    <source>
        <dbReference type="EMBL" id="MBO0932634.1"/>
    </source>
</evidence>
<evidence type="ECO:0000256" key="3">
    <source>
        <dbReference type="SAM" id="Phobius"/>
    </source>
</evidence>
<reference evidence="4 5" key="1">
    <citation type="submission" date="2021-03" db="EMBL/GenBank/DDBJ databases">
        <title>Fibrella sp. HMF5036 genome sequencing and assembly.</title>
        <authorList>
            <person name="Kang H."/>
            <person name="Kim H."/>
            <person name="Bae S."/>
            <person name="Joh K."/>
        </authorList>
    </citation>
    <scope>NUCLEOTIDE SEQUENCE [LARGE SCALE GENOMIC DNA]</scope>
    <source>
        <strain evidence="4 5">HMF5036</strain>
    </source>
</reference>
<keyword evidence="5" id="KW-1185">Reference proteome</keyword>
<dbReference type="PANTHER" id="PTHR32309">
    <property type="entry name" value="TYROSINE-PROTEIN KINASE"/>
    <property type="match status" value="1"/>
</dbReference>
<keyword evidence="3" id="KW-0472">Membrane</keyword>
<feature type="coiled-coil region" evidence="1">
    <location>
        <begin position="222"/>
        <end position="249"/>
    </location>
</feature>
<dbReference type="InterPro" id="IPR050445">
    <property type="entry name" value="Bact_polysacc_biosynth/exp"/>
</dbReference>
<dbReference type="InterPro" id="IPR027417">
    <property type="entry name" value="P-loop_NTPase"/>
</dbReference>
<dbReference type="SUPFAM" id="SSF52540">
    <property type="entry name" value="P-loop containing nucleoside triphosphate hydrolases"/>
    <property type="match status" value="1"/>
</dbReference>